<accession>D7CQP6</accession>
<keyword evidence="2" id="KW-1185">Reference proteome</keyword>
<reference evidence="1 2" key="2">
    <citation type="journal article" date="2011" name="Stand. Genomic Sci.">
        <title>Complete genome sequence of Truepera radiovictrix type strain (RQ-24).</title>
        <authorList>
            <person name="Ivanova N."/>
            <person name="Rohde C."/>
            <person name="Munk C."/>
            <person name="Nolan M."/>
            <person name="Lucas S."/>
            <person name="Del Rio T.G."/>
            <person name="Tice H."/>
            <person name="Deshpande S."/>
            <person name="Cheng J.F."/>
            <person name="Tapia R."/>
            <person name="Han C."/>
            <person name="Goodwin L."/>
            <person name="Pitluck S."/>
            <person name="Liolios K."/>
            <person name="Mavromatis K."/>
            <person name="Mikhailova N."/>
            <person name="Pati A."/>
            <person name="Chen A."/>
            <person name="Palaniappan K."/>
            <person name="Land M."/>
            <person name="Hauser L."/>
            <person name="Chang Y.J."/>
            <person name="Jeffries C.D."/>
            <person name="Brambilla E."/>
            <person name="Rohde M."/>
            <person name="Goker M."/>
            <person name="Tindall B.J."/>
            <person name="Woyke T."/>
            <person name="Bristow J."/>
            <person name="Eisen J.A."/>
            <person name="Markowitz V."/>
            <person name="Hugenholtz P."/>
            <person name="Kyrpides N.C."/>
            <person name="Klenk H.P."/>
            <person name="Lapidus A."/>
        </authorList>
    </citation>
    <scope>NUCLEOTIDE SEQUENCE [LARGE SCALE GENOMIC DNA]</scope>
    <source>
        <strain evidence="2">DSM 17093 / CIP 108686 / LMG 22925 / RQ-24</strain>
    </source>
</reference>
<name>D7CQP6_TRURR</name>
<dbReference type="Proteomes" id="UP000000379">
    <property type="component" value="Chromosome"/>
</dbReference>
<proteinExistence type="predicted"/>
<evidence type="ECO:0000313" key="1">
    <source>
        <dbReference type="EMBL" id="ADI15030.1"/>
    </source>
</evidence>
<protein>
    <submittedName>
        <fullName evidence="1">Histidyl-tRNA synthetase</fullName>
    </submittedName>
</protein>
<evidence type="ECO:0000313" key="2">
    <source>
        <dbReference type="Proteomes" id="UP000000379"/>
    </source>
</evidence>
<organism evidence="1 2">
    <name type="scientific">Truepera radiovictrix (strain DSM 17093 / CIP 108686 / LMG 22925 / RQ-24)</name>
    <dbReference type="NCBI Taxonomy" id="649638"/>
    <lineage>
        <taxon>Bacteria</taxon>
        <taxon>Thermotogati</taxon>
        <taxon>Deinococcota</taxon>
        <taxon>Deinococci</taxon>
        <taxon>Trueperales</taxon>
        <taxon>Trueperaceae</taxon>
        <taxon>Truepera</taxon>
    </lineage>
</organism>
<sequence length="74" mass="8382">MPFFIVEVSRKGALTVTHTFADAPLAEAYTYHHAQAKLRELRRAARPEDGVYFHLVFGETPEAALRRLRASLGR</sequence>
<dbReference type="RefSeq" id="WP_013178395.1">
    <property type="nucleotide sequence ID" value="NC_014221.1"/>
</dbReference>
<dbReference type="EMBL" id="CP002049">
    <property type="protein sequence ID" value="ADI15030.1"/>
    <property type="molecule type" value="Genomic_DNA"/>
</dbReference>
<dbReference type="AlphaFoldDB" id="D7CQP6"/>
<dbReference type="HOGENOM" id="CLU_2686757_0_0_0"/>
<reference evidence="2" key="1">
    <citation type="submission" date="2010-05" db="EMBL/GenBank/DDBJ databases">
        <title>The complete genome of Truepera radiovictris DSM 17093.</title>
        <authorList>
            <consortium name="US DOE Joint Genome Institute (JGI-PGF)"/>
            <person name="Lucas S."/>
            <person name="Copeland A."/>
            <person name="Lapidus A."/>
            <person name="Glavina del Rio T."/>
            <person name="Dalin E."/>
            <person name="Tice H."/>
            <person name="Bruce D."/>
            <person name="Goodwin L."/>
            <person name="Pitluck S."/>
            <person name="Kyrpides N."/>
            <person name="Mavromatis K."/>
            <person name="Ovchinnikova G."/>
            <person name="Munk A.C."/>
            <person name="Detter J.C."/>
            <person name="Han C."/>
            <person name="Tapia R."/>
            <person name="Land M."/>
            <person name="Hauser L."/>
            <person name="Markowitz V."/>
            <person name="Cheng J.-F."/>
            <person name="Hugenholtz P."/>
            <person name="Woyke T."/>
            <person name="Wu D."/>
            <person name="Tindall B."/>
            <person name="Pomrenke H.G."/>
            <person name="Brambilla E."/>
            <person name="Klenk H.-P."/>
            <person name="Eisen J.A."/>
        </authorList>
    </citation>
    <scope>NUCLEOTIDE SEQUENCE [LARGE SCALE GENOMIC DNA]</scope>
    <source>
        <strain evidence="2">DSM 17093 / CIP 108686 / LMG 22925 / RQ-24</strain>
    </source>
</reference>
<dbReference type="KEGG" id="tra:Trad_1914"/>
<gene>
    <name evidence="1" type="ordered locus">Trad_1914</name>
</gene>
<dbReference type="STRING" id="649638.Trad_1914"/>